<evidence type="ECO:0000256" key="1">
    <source>
        <dbReference type="SAM" id="MobiDB-lite"/>
    </source>
</evidence>
<feature type="compositionally biased region" description="Basic residues" evidence="1">
    <location>
        <begin position="77"/>
        <end position="86"/>
    </location>
</feature>
<sequence>DPRRAARPRRRLRLRPHGRLRRELPLLQRGARPAVRRPLREDARRGVPGRQPHARAHAERRLRPGVPREQHADRLPGRRRGRRPRAPPRGGGRVPHGALRLGRLPPGDLRGPRGQPPRPAPPLRAAL</sequence>
<organism evidence="2">
    <name type="scientific">uncultured Solirubrobacteraceae bacterium</name>
    <dbReference type="NCBI Taxonomy" id="1162706"/>
    <lineage>
        <taxon>Bacteria</taxon>
        <taxon>Bacillati</taxon>
        <taxon>Actinomycetota</taxon>
        <taxon>Thermoleophilia</taxon>
        <taxon>Solirubrobacterales</taxon>
        <taxon>Solirubrobacteraceae</taxon>
        <taxon>environmental samples</taxon>
    </lineage>
</organism>
<proteinExistence type="predicted"/>
<dbReference type="AlphaFoldDB" id="A0A6J4SPP8"/>
<reference evidence="2" key="1">
    <citation type="submission" date="2020-02" db="EMBL/GenBank/DDBJ databases">
        <authorList>
            <person name="Meier V. D."/>
        </authorList>
    </citation>
    <scope>NUCLEOTIDE SEQUENCE</scope>
    <source>
        <strain evidence="2">AVDCRST_MAG13</strain>
    </source>
</reference>
<accession>A0A6J4SPP8</accession>
<gene>
    <name evidence="2" type="ORF">AVDCRST_MAG13-2268</name>
</gene>
<feature type="compositionally biased region" description="Low complexity" evidence="1">
    <location>
        <begin position="95"/>
        <end position="113"/>
    </location>
</feature>
<feature type="compositionally biased region" description="Pro residues" evidence="1">
    <location>
        <begin position="114"/>
        <end position="127"/>
    </location>
</feature>
<feature type="region of interest" description="Disordered" evidence="1">
    <location>
        <begin position="1"/>
        <end position="127"/>
    </location>
</feature>
<feature type="non-terminal residue" evidence="2">
    <location>
        <position position="1"/>
    </location>
</feature>
<evidence type="ECO:0000313" key="2">
    <source>
        <dbReference type="EMBL" id="CAA9501163.1"/>
    </source>
</evidence>
<feature type="non-terminal residue" evidence="2">
    <location>
        <position position="127"/>
    </location>
</feature>
<dbReference type="EMBL" id="CADCVO010000362">
    <property type="protein sequence ID" value="CAA9501163.1"/>
    <property type="molecule type" value="Genomic_DNA"/>
</dbReference>
<feature type="compositionally biased region" description="Basic and acidic residues" evidence="1">
    <location>
        <begin position="56"/>
        <end position="76"/>
    </location>
</feature>
<name>A0A6J4SPP8_9ACTN</name>
<protein>
    <submittedName>
        <fullName evidence="2">Uncharacterized protein</fullName>
    </submittedName>
</protein>
<feature type="compositionally biased region" description="Basic residues" evidence="1">
    <location>
        <begin position="1"/>
        <end position="20"/>
    </location>
</feature>